<name>A0ABD6CAA9_9EURY</name>
<feature type="region of interest" description="Disordered" evidence="1">
    <location>
        <begin position="68"/>
        <end position="89"/>
    </location>
</feature>
<dbReference type="PANTHER" id="PTHR34068:SF1">
    <property type="entry name" value="UPF0145 PROTEIN YBJQ"/>
    <property type="match status" value="1"/>
</dbReference>
<protein>
    <submittedName>
        <fullName evidence="2">YbjQ family protein</fullName>
    </submittedName>
</protein>
<dbReference type="SUPFAM" id="SSF117782">
    <property type="entry name" value="YbjQ-like"/>
    <property type="match status" value="1"/>
</dbReference>
<gene>
    <name evidence="2" type="ORF">ACFR9U_07720</name>
</gene>
<comment type="caution">
    <text evidence="2">The sequence shown here is derived from an EMBL/GenBank/DDBJ whole genome shotgun (WGS) entry which is preliminary data.</text>
</comment>
<dbReference type="AlphaFoldDB" id="A0ABD6CAA9"/>
<dbReference type="Gene3D" id="3.30.110.70">
    <property type="entry name" value="Hypothetical protein apc22750. Chain B"/>
    <property type="match status" value="1"/>
</dbReference>
<evidence type="ECO:0000313" key="2">
    <source>
        <dbReference type="EMBL" id="MFD1586867.1"/>
    </source>
</evidence>
<dbReference type="InterPro" id="IPR035439">
    <property type="entry name" value="UPF0145_dom_sf"/>
</dbReference>
<evidence type="ECO:0000256" key="1">
    <source>
        <dbReference type="SAM" id="MobiDB-lite"/>
    </source>
</evidence>
<dbReference type="RefSeq" id="WP_247375849.1">
    <property type="nucleotide sequence ID" value="NZ_JALLGV010000001.1"/>
</dbReference>
<dbReference type="PANTHER" id="PTHR34068">
    <property type="entry name" value="UPF0145 PROTEIN YBJQ"/>
    <property type="match status" value="1"/>
</dbReference>
<reference evidence="2 3" key="1">
    <citation type="journal article" date="2019" name="Int. J. Syst. Evol. Microbiol.">
        <title>The Global Catalogue of Microorganisms (GCM) 10K type strain sequencing project: providing services to taxonomists for standard genome sequencing and annotation.</title>
        <authorList>
            <consortium name="The Broad Institute Genomics Platform"/>
            <consortium name="The Broad Institute Genome Sequencing Center for Infectious Disease"/>
            <person name="Wu L."/>
            <person name="Ma J."/>
        </authorList>
    </citation>
    <scope>NUCLEOTIDE SEQUENCE [LARGE SCALE GENOMIC DNA]</scope>
    <source>
        <strain evidence="2 3">CGMCC 1.12125</strain>
    </source>
</reference>
<evidence type="ECO:0000313" key="3">
    <source>
        <dbReference type="Proteomes" id="UP001597119"/>
    </source>
</evidence>
<organism evidence="2 3">
    <name type="scientific">Halorientalis brevis</name>
    <dbReference type="NCBI Taxonomy" id="1126241"/>
    <lineage>
        <taxon>Archaea</taxon>
        <taxon>Methanobacteriati</taxon>
        <taxon>Methanobacteriota</taxon>
        <taxon>Stenosarchaea group</taxon>
        <taxon>Halobacteria</taxon>
        <taxon>Halobacteriales</taxon>
        <taxon>Haloarculaceae</taxon>
        <taxon>Halorientalis</taxon>
    </lineage>
</organism>
<proteinExistence type="predicted"/>
<sequence>MDDVTITTTDGLKGESVTEYLGIVSGEAVIGANVVSDFAAGIRDIVGGRSGSYEKKIERGCESARSFQPVRRAQTTTTEGVTSMAATYE</sequence>
<dbReference type="EMBL" id="JBHUDJ010000003">
    <property type="protein sequence ID" value="MFD1586867.1"/>
    <property type="molecule type" value="Genomic_DNA"/>
</dbReference>
<dbReference type="Pfam" id="PF01906">
    <property type="entry name" value="YbjQ_1"/>
    <property type="match status" value="1"/>
</dbReference>
<accession>A0ABD6CAA9</accession>
<dbReference type="Proteomes" id="UP001597119">
    <property type="component" value="Unassembled WGS sequence"/>
</dbReference>
<keyword evidence="3" id="KW-1185">Reference proteome</keyword>
<feature type="compositionally biased region" description="Polar residues" evidence="1">
    <location>
        <begin position="73"/>
        <end position="89"/>
    </location>
</feature>
<dbReference type="InterPro" id="IPR002765">
    <property type="entry name" value="UPF0145_YbjQ-like"/>
</dbReference>